<reference evidence="2" key="1">
    <citation type="submission" date="2021-01" db="EMBL/GenBank/DDBJ databases">
        <authorList>
            <person name="Corre E."/>
            <person name="Pelletier E."/>
            <person name="Niang G."/>
            <person name="Scheremetjew M."/>
            <person name="Finn R."/>
            <person name="Kale V."/>
            <person name="Holt S."/>
            <person name="Cochrane G."/>
            <person name="Meng A."/>
            <person name="Brown T."/>
            <person name="Cohen L."/>
        </authorList>
    </citation>
    <scope>NUCLEOTIDE SEQUENCE</scope>
    <source>
        <strain evidence="2">CCMP3107</strain>
    </source>
</reference>
<sequence length="310" mass="33824">MVAKSHSLGAKRWRNTKIKLLIARDTCFVFLAFNLCIFLVGLAVRAMDRNAVLLQFFSQGCLINMRWSGTGPFWCQHTLTVYYLWGFLICLVVLGFFGMCLFCAHGCRFTSAEQATCEICCNCPYICVSSSDCSDCCCCCPRSAAPTGQCCCPDCCEGGCNCEGLSCPRSCAGASEEAVAVFLFLAIAVIVVLAILGFLLGIILAVLACQKIAQRHLSTRVRMELCREFIVKDLSASTENDYPIDLAERESPHDHSEGNENAGKPAPLALQMDTANQPPTMAPTLQRSGLSQDNASQLQRLGLLLSVYNM</sequence>
<keyword evidence="1" id="KW-1133">Transmembrane helix</keyword>
<organism evidence="2">
    <name type="scientific">Heterosigma akashiwo</name>
    <name type="common">Chromophytic alga</name>
    <name type="synonym">Heterosigma carterae</name>
    <dbReference type="NCBI Taxonomy" id="2829"/>
    <lineage>
        <taxon>Eukaryota</taxon>
        <taxon>Sar</taxon>
        <taxon>Stramenopiles</taxon>
        <taxon>Ochrophyta</taxon>
        <taxon>Raphidophyceae</taxon>
        <taxon>Chattonellales</taxon>
        <taxon>Chattonellaceae</taxon>
        <taxon>Heterosigma</taxon>
    </lineage>
</organism>
<feature type="transmembrane region" description="Helical" evidence="1">
    <location>
        <begin position="82"/>
        <end position="104"/>
    </location>
</feature>
<feature type="transmembrane region" description="Helical" evidence="1">
    <location>
        <begin position="179"/>
        <end position="208"/>
    </location>
</feature>
<keyword evidence="1" id="KW-0472">Membrane</keyword>
<evidence type="ECO:0000256" key="1">
    <source>
        <dbReference type="SAM" id="Phobius"/>
    </source>
</evidence>
<protein>
    <submittedName>
        <fullName evidence="2">Uncharacterized protein</fullName>
    </submittedName>
</protein>
<dbReference type="AlphaFoldDB" id="A0A6V1RA36"/>
<feature type="transmembrane region" description="Helical" evidence="1">
    <location>
        <begin position="21"/>
        <end position="44"/>
    </location>
</feature>
<accession>A0A6V1RA36</accession>
<dbReference type="EMBL" id="HBIU01028023">
    <property type="protein sequence ID" value="CAE0634199.1"/>
    <property type="molecule type" value="Transcribed_RNA"/>
</dbReference>
<dbReference type="PANTHER" id="PTHR46347">
    <property type="entry name" value="RING/FYVE/PHD ZINC FINGER SUPERFAMILY PROTEIN"/>
    <property type="match status" value="1"/>
</dbReference>
<dbReference type="PANTHER" id="PTHR46347:SF1">
    <property type="entry name" value="RING_FYVE_PHD ZINC FINGER SUPERFAMILY PROTEIN"/>
    <property type="match status" value="1"/>
</dbReference>
<keyword evidence="1" id="KW-0812">Transmembrane</keyword>
<name>A0A6V1RA36_HETAK</name>
<gene>
    <name evidence="2" type="ORF">HAKA00212_LOCUS12915</name>
</gene>
<proteinExistence type="predicted"/>
<evidence type="ECO:0000313" key="2">
    <source>
        <dbReference type="EMBL" id="CAE0634199.1"/>
    </source>
</evidence>